<dbReference type="Gene3D" id="3.50.50.60">
    <property type="entry name" value="FAD/NAD(P)-binding domain"/>
    <property type="match status" value="1"/>
</dbReference>
<dbReference type="Pfam" id="PF01494">
    <property type="entry name" value="FAD_binding_3"/>
    <property type="match status" value="1"/>
</dbReference>
<keyword evidence="2" id="KW-0812">Transmembrane</keyword>
<dbReference type="SUPFAM" id="SSF51905">
    <property type="entry name" value="FAD/NAD(P)-binding domain"/>
    <property type="match status" value="1"/>
</dbReference>
<keyword evidence="4" id="KW-0560">Oxidoreductase</keyword>
<feature type="domain" description="FAD-binding" evidence="3">
    <location>
        <begin position="32"/>
        <end position="73"/>
    </location>
</feature>
<evidence type="ECO:0000313" key="4">
    <source>
        <dbReference type="EMBL" id="KIY98661.1"/>
    </source>
</evidence>
<gene>
    <name evidence="4" type="ORF">MNEG_9298</name>
</gene>
<organism evidence="4 5">
    <name type="scientific">Monoraphidium neglectum</name>
    <dbReference type="NCBI Taxonomy" id="145388"/>
    <lineage>
        <taxon>Eukaryota</taxon>
        <taxon>Viridiplantae</taxon>
        <taxon>Chlorophyta</taxon>
        <taxon>core chlorophytes</taxon>
        <taxon>Chlorophyceae</taxon>
        <taxon>CS clade</taxon>
        <taxon>Sphaeropleales</taxon>
        <taxon>Selenastraceae</taxon>
        <taxon>Monoraphidium</taxon>
    </lineage>
</organism>
<dbReference type="Proteomes" id="UP000054498">
    <property type="component" value="Unassembled WGS sequence"/>
</dbReference>
<proteinExistence type="predicted"/>
<dbReference type="AlphaFoldDB" id="A0A0D2MD30"/>
<keyword evidence="2" id="KW-1133">Transmembrane helix</keyword>
<dbReference type="OrthoDB" id="10053569at2759"/>
<dbReference type="KEGG" id="mng:MNEG_9298"/>
<dbReference type="STRING" id="145388.A0A0D2MD30"/>
<evidence type="ECO:0000256" key="2">
    <source>
        <dbReference type="SAM" id="Phobius"/>
    </source>
</evidence>
<dbReference type="GO" id="GO:0071949">
    <property type="term" value="F:FAD binding"/>
    <property type="evidence" value="ECO:0007669"/>
    <property type="project" value="InterPro"/>
</dbReference>
<feature type="transmembrane region" description="Helical" evidence="2">
    <location>
        <begin position="117"/>
        <end position="138"/>
    </location>
</feature>
<evidence type="ECO:0000313" key="5">
    <source>
        <dbReference type="Proteomes" id="UP000054498"/>
    </source>
</evidence>
<dbReference type="GO" id="GO:0004502">
    <property type="term" value="F:kynurenine 3-monooxygenase activity"/>
    <property type="evidence" value="ECO:0007669"/>
    <property type="project" value="UniProtKB-EC"/>
</dbReference>
<feature type="transmembrane region" description="Helical" evidence="2">
    <location>
        <begin position="164"/>
        <end position="184"/>
    </location>
</feature>
<dbReference type="GeneID" id="25742173"/>
<keyword evidence="5" id="KW-1185">Reference proteome</keyword>
<dbReference type="GO" id="GO:0070189">
    <property type="term" value="P:kynurenine metabolic process"/>
    <property type="evidence" value="ECO:0007669"/>
    <property type="project" value="TreeGrafter"/>
</dbReference>
<dbReference type="EMBL" id="KK102106">
    <property type="protein sequence ID" value="KIY98661.1"/>
    <property type="molecule type" value="Genomic_DNA"/>
</dbReference>
<sequence length="192" mass="20160">MEPLIVWSGIEAAWPPAFWRWAGLQRKRTKCSRLDAPSCLIIGDAAHSVTPVFGQGANSALESCLVLDGVLAAADGDPAAVPAAFTAARLEDAHALQEVDRLAYSFFRRRGIFDTDFLALLAHVLLGTILSKVVPFLYGAKPALLQLGAGLPYSKILKAVRRDATAAAVGLAAVGVWLGTRIAARLATGGAA</sequence>
<dbReference type="RefSeq" id="XP_013897681.1">
    <property type="nucleotide sequence ID" value="XM_014042227.1"/>
</dbReference>
<name>A0A0D2MD30_9CHLO</name>
<keyword evidence="1 4" id="KW-0503">Monooxygenase</keyword>
<evidence type="ECO:0000259" key="3">
    <source>
        <dbReference type="Pfam" id="PF01494"/>
    </source>
</evidence>
<dbReference type="InterPro" id="IPR002938">
    <property type="entry name" value="FAD-bd"/>
</dbReference>
<protein>
    <submittedName>
        <fullName evidence="4">Monooxygenase</fullName>
        <ecNumber evidence="4">1.14.13.9</ecNumber>
    </submittedName>
</protein>
<reference evidence="4 5" key="1">
    <citation type="journal article" date="2013" name="BMC Genomics">
        <title>Reconstruction of the lipid metabolism for the microalga Monoraphidium neglectum from its genome sequence reveals characteristics suitable for biofuel production.</title>
        <authorList>
            <person name="Bogen C."/>
            <person name="Al-Dilaimi A."/>
            <person name="Albersmeier A."/>
            <person name="Wichmann J."/>
            <person name="Grundmann M."/>
            <person name="Rupp O."/>
            <person name="Lauersen K.J."/>
            <person name="Blifernez-Klassen O."/>
            <person name="Kalinowski J."/>
            <person name="Goesmann A."/>
            <person name="Mussgnug J.H."/>
            <person name="Kruse O."/>
        </authorList>
    </citation>
    <scope>NUCLEOTIDE SEQUENCE [LARGE SCALE GENOMIC DNA]</scope>
    <source>
        <strain evidence="4 5">SAG 48.87</strain>
    </source>
</reference>
<dbReference type="PANTHER" id="PTHR46028">
    <property type="entry name" value="KYNURENINE 3-MONOOXYGENASE"/>
    <property type="match status" value="1"/>
</dbReference>
<dbReference type="InterPro" id="IPR036188">
    <property type="entry name" value="FAD/NAD-bd_sf"/>
</dbReference>
<dbReference type="EC" id="1.14.13.9" evidence="4"/>
<evidence type="ECO:0000256" key="1">
    <source>
        <dbReference type="ARBA" id="ARBA00023033"/>
    </source>
</evidence>
<dbReference type="PANTHER" id="PTHR46028:SF7">
    <property type="entry name" value="KYNURENINE 3-MONOOXYGENASE-RELATED"/>
    <property type="match status" value="1"/>
</dbReference>
<keyword evidence="2" id="KW-0472">Membrane</keyword>
<accession>A0A0D2MD30</accession>